<proteinExistence type="inferred from homology"/>
<dbReference type="Gene3D" id="1.10.150.240">
    <property type="entry name" value="Putative phosphatase, domain 2"/>
    <property type="match status" value="1"/>
</dbReference>
<dbReference type="InterPro" id="IPR036412">
    <property type="entry name" value="HAD-like_sf"/>
</dbReference>
<comment type="cofactor">
    <cofactor evidence="1">
        <name>Mg(2+)</name>
        <dbReference type="ChEBI" id="CHEBI:18420"/>
    </cofactor>
</comment>
<accession>A0A0G4IR57</accession>
<dbReference type="STRING" id="37360.A0A0G4IR57"/>
<dbReference type="GO" id="GO:0046872">
    <property type="term" value="F:metal ion binding"/>
    <property type="evidence" value="ECO:0007669"/>
    <property type="project" value="UniProtKB-KW"/>
</dbReference>
<dbReference type="Pfam" id="PF00702">
    <property type="entry name" value="Hydrolase"/>
    <property type="match status" value="1"/>
</dbReference>
<keyword evidence="4" id="KW-0378">Hydrolase</keyword>
<reference evidence="7 9" key="1">
    <citation type="submission" date="2015-02" db="EMBL/GenBank/DDBJ databases">
        <authorList>
            <person name="Chooi Y.-H."/>
        </authorList>
    </citation>
    <scope>NUCLEOTIDE SEQUENCE [LARGE SCALE GENOMIC DNA]</scope>
    <source>
        <strain evidence="7">E3</strain>
    </source>
</reference>
<organism evidence="7 9">
    <name type="scientific">Plasmodiophora brassicae</name>
    <name type="common">Clubroot disease agent</name>
    <dbReference type="NCBI Taxonomy" id="37360"/>
    <lineage>
        <taxon>Eukaryota</taxon>
        <taxon>Sar</taxon>
        <taxon>Rhizaria</taxon>
        <taxon>Endomyxa</taxon>
        <taxon>Phytomyxea</taxon>
        <taxon>Plasmodiophorida</taxon>
        <taxon>Plasmodiophoridae</taxon>
        <taxon>Plasmodiophora</taxon>
    </lineage>
</organism>
<sequence>MLIHGALCKRVLSTVVRPTGAPPLNALPSGVRRLTSEERASALYKGPVKAVVLDWSGTVADAHVLAPAVVFRDVFAEHGVPITMEEARLPMGLRKDLHIEKILEIPDVQRRWRRVKNGAAPTPDDVKALFDDFVPLQVSALRKYSSLVPGAREAVRKLRVELGCKIGVTTGFTEAMVDVLLEDTAAQGFVPDASVAGDSVQNDMGFRPTPFMVYENLVRLGVYPIQSVVKVDDTVGGIGEGLNAGCWAVGIAGCGNYTNVASLDEWERMPDDEKQRRIQYSRDKLVGSGAHYVIDSIHLLPDVVNDVNARLAAGDRP</sequence>
<dbReference type="OMA" id="GRPAPWM"/>
<evidence type="ECO:0000256" key="2">
    <source>
        <dbReference type="ARBA" id="ARBA00011738"/>
    </source>
</evidence>
<dbReference type="NCBIfam" id="TIGR01422">
    <property type="entry name" value="phosphonatase"/>
    <property type="match status" value="1"/>
</dbReference>
<reference evidence="8 10" key="2">
    <citation type="submission" date="2018-03" db="EMBL/GenBank/DDBJ databases">
        <authorList>
            <person name="Fogelqvist J."/>
        </authorList>
    </citation>
    <scope>NUCLEOTIDE SEQUENCE [LARGE SCALE GENOMIC DNA]</scope>
</reference>
<dbReference type="GO" id="GO:0006281">
    <property type="term" value="P:DNA repair"/>
    <property type="evidence" value="ECO:0007669"/>
    <property type="project" value="TreeGrafter"/>
</dbReference>
<comment type="subunit">
    <text evidence="2">Homodimer.</text>
</comment>
<dbReference type="InterPro" id="IPR023214">
    <property type="entry name" value="HAD_sf"/>
</dbReference>
<dbReference type="InterPro" id="IPR050155">
    <property type="entry name" value="HAD-like_hydrolase_sf"/>
</dbReference>
<evidence type="ECO:0000256" key="3">
    <source>
        <dbReference type="ARBA" id="ARBA00022723"/>
    </source>
</evidence>
<dbReference type="PANTHER" id="PTHR43434">
    <property type="entry name" value="PHOSPHOGLYCOLATE PHOSPHATASE"/>
    <property type="match status" value="1"/>
</dbReference>
<dbReference type="GO" id="GO:0005829">
    <property type="term" value="C:cytosol"/>
    <property type="evidence" value="ECO:0007669"/>
    <property type="project" value="TreeGrafter"/>
</dbReference>
<dbReference type="EMBL" id="OVEO01000008">
    <property type="protein sequence ID" value="SPQ97915.1"/>
    <property type="molecule type" value="Genomic_DNA"/>
</dbReference>
<keyword evidence="8" id="KW-0496">Mitochondrion</keyword>
<dbReference type="SFLD" id="SFLDS00003">
    <property type="entry name" value="Haloacid_Dehalogenase"/>
    <property type="match status" value="1"/>
</dbReference>
<dbReference type="GO" id="GO:0050194">
    <property type="term" value="F:phosphonoacetaldehyde hydrolase activity"/>
    <property type="evidence" value="ECO:0007669"/>
    <property type="project" value="InterPro"/>
</dbReference>
<protein>
    <recommendedName>
        <fullName evidence="11">Phosphonoacetaldehyde hydrolase</fullName>
    </recommendedName>
</protein>
<dbReference type="SFLD" id="SFLDG01129">
    <property type="entry name" value="C1.5:_HAD__Beta-PGM__Phosphata"/>
    <property type="match status" value="1"/>
</dbReference>
<dbReference type="InterPro" id="IPR023198">
    <property type="entry name" value="PGP-like_dom2"/>
</dbReference>
<dbReference type="PANTHER" id="PTHR43434:SF19">
    <property type="entry name" value="PHOSPHONOACETALDEHYDE HYDROLASE"/>
    <property type="match status" value="1"/>
</dbReference>
<evidence type="ECO:0000256" key="4">
    <source>
        <dbReference type="ARBA" id="ARBA00022801"/>
    </source>
</evidence>
<evidence type="ECO:0000313" key="10">
    <source>
        <dbReference type="Proteomes" id="UP000290189"/>
    </source>
</evidence>
<keyword evidence="3" id="KW-0479">Metal-binding</keyword>
<dbReference type="EMBL" id="CDSF01000079">
    <property type="protein sequence ID" value="CEO97619.1"/>
    <property type="molecule type" value="Genomic_DNA"/>
</dbReference>
<evidence type="ECO:0000313" key="9">
    <source>
        <dbReference type="Proteomes" id="UP000039324"/>
    </source>
</evidence>
<dbReference type="Gene3D" id="3.40.50.1000">
    <property type="entry name" value="HAD superfamily/HAD-like"/>
    <property type="match status" value="1"/>
</dbReference>
<name>A0A0G4IR57_PLABS</name>
<evidence type="ECO:0000256" key="6">
    <source>
        <dbReference type="ARBA" id="ARBA00023270"/>
    </source>
</evidence>
<keyword evidence="6" id="KW-0704">Schiff base</keyword>
<evidence type="ECO:0000313" key="8">
    <source>
        <dbReference type="EMBL" id="SPQ97915.1"/>
    </source>
</evidence>
<dbReference type="HAMAP" id="MF_01375">
    <property type="entry name" value="PhnX"/>
    <property type="match status" value="1"/>
</dbReference>
<dbReference type="OrthoDB" id="40579at2759"/>
<evidence type="ECO:0000256" key="5">
    <source>
        <dbReference type="ARBA" id="ARBA00022842"/>
    </source>
</evidence>
<dbReference type="FunFam" id="1.10.150.240:FF:000006">
    <property type="entry name" value="Phosphonoacetaldehyde hydrolase"/>
    <property type="match status" value="1"/>
</dbReference>
<geneLocation type="mitochondrion" evidence="8"/>
<evidence type="ECO:0000313" key="7">
    <source>
        <dbReference type="EMBL" id="CEO97619.1"/>
    </source>
</evidence>
<dbReference type="Proteomes" id="UP000290189">
    <property type="component" value="Unassembled WGS sequence"/>
</dbReference>
<evidence type="ECO:0008006" key="11">
    <source>
        <dbReference type="Google" id="ProtNLM"/>
    </source>
</evidence>
<dbReference type="SUPFAM" id="SSF56784">
    <property type="entry name" value="HAD-like"/>
    <property type="match status" value="1"/>
</dbReference>
<keyword evidence="5" id="KW-0460">Magnesium</keyword>
<dbReference type="GO" id="GO:0008967">
    <property type="term" value="F:phosphoglycolate phosphatase activity"/>
    <property type="evidence" value="ECO:0007669"/>
    <property type="project" value="TreeGrafter"/>
</dbReference>
<evidence type="ECO:0000256" key="1">
    <source>
        <dbReference type="ARBA" id="ARBA00001946"/>
    </source>
</evidence>
<dbReference type="Proteomes" id="UP000039324">
    <property type="component" value="Unassembled WGS sequence"/>
</dbReference>
<dbReference type="GO" id="GO:0019700">
    <property type="term" value="P:organic phosphonate catabolic process"/>
    <property type="evidence" value="ECO:0007669"/>
    <property type="project" value="InterPro"/>
</dbReference>
<dbReference type="InterPro" id="IPR006323">
    <property type="entry name" value="Phosphonoacetald_hydro"/>
</dbReference>
<gene>
    <name evidence="7" type="ORF">PBRA_000963</name>
    <name evidence="8" type="ORF">PLBR_LOCUS5130</name>
</gene>
<keyword evidence="9" id="KW-1185">Reference proteome</keyword>
<dbReference type="AlphaFoldDB" id="A0A0G4IR57"/>